<dbReference type="KEGG" id="bbel:109474364"/>
<dbReference type="Gene3D" id="1.20.140.150">
    <property type="match status" value="1"/>
</dbReference>
<accession>A0A6P4YL69</accession>
<dbReference type="AlphaFoldDB" id="A0A6P4YL69"/>
<dbReference type="Proteomes" id="UP000515135">
    <property type="component" value="Unplaced"/>
</dbReference>
<keyword evidence="1" id="KW-1133">Transmembrane helix</keyword>
<gene>
    <name evidence="3" type="primary">LOC109474364</name>
</gene>
<feature type="transmembrane region" description="Helical" evidence="1">
    <location>
        <begin position="85"/>
        <end position="107"/>
    </location>
</feature>
<feature type="transmembrane region" description="Helical" evidence="1">
    <location>
        <begin position="53"/>
        <end position="73"/>
    </location>
</feature>
<dbReference type="RefSeq" id="XP_019630215.1">
    <property type="nucleotide sequence ID" value="XM_019774656.1"/>
</dbReference>
<keyword evidence="1" id="KW-0472">Membrane</keyword>
<reference evidence="3" key="1">
    <citation type="submission" date="2025-08" db="UniProtKB">
        <authorList>
            <consortium name="RefSeq"/>
        </authorList>
    </citation>
    <scope>IDENTIFICATION</scope>
    <source>
        <tissue evidence="3">Gonad</tissue>
    </source>
</reference>
<dbReference type="OrthoDB" id="9427654at2759"/>
<evidence type="ECO:0000256" key="1">
    <source>
        <dbReference type="SAM" id="Phobius"/>
    </source>
</evidence>
<keyword evidence="2" id="KW-1185">Reference proteome</keyword>
<organism evidence="2 3">
    <name type="scientific">Branchiostoma belcheri</name>
    <name type="common">Amphioxus</name>
    <dbReference type="NCBI Taxonomy" id="7741"/>
    <lineage>
        <taxon>Eukaryota</taxon>
        <taxon>Metazoa</taxon>
        <taxon>Chordata</taxon>
        <taxon>Cephalochordata</taxon>
        <taxon>Leptocardii</taxon>
        <taxon>Amphioxiformes</taxon>
        <taxon>Branchiostomatidae</taxon>
        <taxon>Branchiostoma</taxon>
    </lineage>
</organism>
<proteinExistence type="predicted"/>
<dbReference type="GeneID" id="109474364"/>
<feature type="transmembrane region" description="Helical" evidence="1">
    <location>
        <begin position="119"/>
        <end position="139"/>
    </location>
</feature>
<feature type="transmembrane region" description="Helical" evidence="1">
    <location>
        <begin position="12"/>
        <end position="33"/>
    </location>
</feature>
<protein>
    <submittedName>
        <fullName evidence="3">Uncharacterized protein LOC109474364</fullName>
    </submittedName>
</protein>
<sequence length="158" mass="16585">MAENKVNIPHVIAAVSAFVGLVLLVVGLATPGWTTEGGLPEGGPGAIQATRGFIVFGTLNLVFGVIFSVTQTIKKPVVNPAKCAALMIAGGILSDIGAAIFTGYQLITFPGVPFGYSFYMYLTWAQTIFSIGGGVIILLEERKVTEEDVANVRALNKP</sequence>
<evidence type="ECO:0000313" key="2">
    <source>
        <dbReference type="Proteomes" id="UP000515135"/>
    </source>
</evidence>
<name>A0A6P4YL69_BRABE</name>
<evidence type="ECO:0000313" key="3">
    <source>
        <dbReference type="RefSeq" id="XP_019630215.1"/>
    </source>
</evidence>
<keyword evidence="1" id="KW-0812">Transmembrane</keyword>